<dbReference type="SMART" id="SM00271">
    <property type="entry name" value="DnaJ"/>
    <property type="match status" value="1"/>
</dbReference>
<dbReference type="Proteomes" id="UP000643405">
    <property type="component" value="Unassembled WGS sequence"/>
</dbReference>
<evidence type="ECO:0000256" key="1">
    <source>
        <dbReference type="ARBA" id="ARBA00023186"/>
    </source>
</evidence>
<keyword evidence="1" id="KW-0143">Chaperone</keyword>
<evidence type="ECO:0000313" key="3">
    <source>
        <dbReference type="EMBL" id="MBD0414128.1"/>
    </source>
</evidence>
<dbReference type="CDD" id="cd06257">
    <property type="entry name" value="DnaJ"/>
    <property type="match status" value="1"/>
</dbReference>
<feature type="domain" description="J" evidence="2">
    <location>
        <begin position="150"/>
        <end position="207"/>
    </location>
</feature>
<comment type="caution">
    <text evidence="3">The sequence shown here is derived from an EMBL/GenBank/DDBJ whole genome shotgun (WGS) entry which is preliminary data.</text>
</comment>
<dbReference type="InterPro" id="IPR036869">
    <property type="entry name" value="J_dom_sf"/>
</dbReference>
<protein>
    <submittedName>
        <fullName evidence="3">J domain-containing protein</fullName>
    </submittedName>
</protein>
<dbReference type="InterPro" id="IPR051938">
    <property type="entry name" value="Apopto_cytoskel_mod"/>
</dbReference>
<accession>A0A8J6PU13</accession>
<keyword evidence="4" id="KW-1185">Reference proteome</keyword>
<evidence type="ECO:0000313" key="4">
    <source>
        <dbReference type="Proteomes" id="UP000643405"/>
    </source>
</evidence>
<sequence length="208" mass="23354">MKSYSKYFEKIRVRPDKKAEAASHAPICQWDGCNQPGTHKAPVGRMKEGEYFQFCFDHVREYNKGFNYFSGVPDTEIARFQKEAMTGHRPTWTMGTSSTSGDAARSAPDFAKLRSGRAGYYNRMRDPYGLFEGGAKTAPRERKAKPLEAKALATLNLDVKATPEDIRAQYKKLVKQHHPDANGGDRGSEDRLGEVLQAYRVLKQAGLC</sequence>
<name>A0A8J6PU13_9HYPH</name>
<evidence type="ECO:0000259" key="2">
    <source>
        <dbReference type="PROSITE" id="PS50076"/>
    </source>
</evidence>
<dbReference type="PANTHER" id="PTHR44145:SF3">
    <property type="entry name" value="DNAJ HOMOLOG SUBFAMILY A MEMBER 3, MITOCHONDRIAL"/>
    <property type="match status" value="1"/>
</dbReference>
<dbReference type="PRINTS" id="PR00625">
    <property type="entry name" value="JDOMAIN"/>
</dbReference>
<proteinExistence type="predicted"/>
<dbReference type="SUPFAM" id="SSF46565">
    <property type="entry name" value="Chaperone J-domain"/>
    <property type="match status" value="1"/>
</dbReference>
<dbReference type="RefSeq" id="WP_188163505.1">
    <property type="nucleotide sequence ID" value="NZ_JACVVX010000001.1"/>
</dbReference>
<dbReference type="EMBL" id="JACVVX010000001">
    <property type="protein sequence ID" value="MBD0414128.1"/>
    <property type="molecule type" value="Genomic_DNA"/>
</dbReference>
<reference evidence="3" key="1">
    <citation type="submission" date="2020-09" db="EMBL/GenBank/DDBJ databases">
        <title>Genome seq and assembly of Tianweitania sp.</title>
        <authorList>
            <person name="Chhetri G."/>
        </authorList>
    </citation>
    <scope>NUCLEOTIDE SEQUENCE</scope>
    <source>
        <strain evidence="3">Rool2</strain>
    </source>
</reference>
<dbReference type="InterPro" id="IPR001623">
    <property type="entry name" value="DnaJ_domain"/>
</dbReference>
<dbReference type="Pfam" id="PF00226">
    <property type="entry name" value="DnaJ"/>
    <property type="match status" value="1"/>
</dbReference>
<dbReference type="Gene3D" id="1.10.287.110">
    <property type="entry name" value="DnaJ domain"/>
    <property type="match status" value="1"/>
</dbReference>
<organism evidence="3 4">
    <name type="scientific">Oryzicola mucosus</name>
    <dbReference type="NCBI Taxonomy" id="2767425"/>
    <lineage>
        <taxon>Bacteria</taxon>
        <taxon>Pseudomonadati</taxon>
        <taxon>Pseudomonadota</taxon>
        <taxon>Alphaproteobacteria</taxon>
        <taxon>Hyphomicrobiales</taxon>
        <taxon>Phyllobacteriaceae</taxon>
        <taxon>Oryzicola</taxon>
    </lineage>
</organism>
<dbReference type="AlphaFoldDB" id="A0A8J6PU13"/>
<dbReference type="PROSITE" id="PS50076">
    <property type="entry name" value="DNAJ_2"/>
    <property type="match status" value="1"/>
</dbReference>
<dbReference type="PANTHER" id="PTHR44145">
    <property type="entry name" value="DNAJ HOMOLOG SUBFAMILY A MEMBER 3, MITOCHONDRIAL"/>
    <property type="match status" value="1"/>
</dbReference>
<gene>
    <name evidence="3" type="ORF">ICI42_05625</name>
</gene>